<dbReference type="Gene3D" id="3.40.50.2300">
    <property type="match status" value="2"/>
</dbReference>
<evidence type="ECO:0000259" key="5">
    <source>
        <dbReference type="Pfam" id="PF13407"/>
    </source>
</evidence>
<organism evidence="6">
    <name type="scientific">Vecturithrix granuli</name>
    <dbReference type="NCBI Taxonomy" id="1499967"/>
    <lineage>
        <taxon>Bacteria</taxon>
        <taxon>Candidatus Moduliflexota</taxon>
        <taxon>Candidatus Vecturitrichia</taxon>
        <taxon>Candidatus Vecturitrichales</taxon>
        <taxon>Candidatus Vecturitrichaceae</taxon>
        <taxon>Candidatus Vecturithrix</taxon>
    </lineage>
</organism>
<sequence length="318" mass="34670">MKKFVSIVAVICILASMLVAGVAVAQEKTYKVAFITTTMAHSVPAAWHEGIKRVADTKPYIEYEVADGEWRADVQIAKMEDYINRGFDAIILQAQDAAALAASVREAEEAGIFVVTLNLDVTVPHAALVTMVTDRGGQLVAQEMAKDLGGKGNVVILQSPPGASIGIDRERGFREEIKKYPDIQIIAAQNAEWRKDKAFAIMQSLLQSHDKIDGVYGVNDSMAEGAALAAEQAGKLEGMSVWGLDGEKDALTMIEEGKLTGTIYTNCFIQGEMALKVVEDLLKSGKTPQDIQETQVFEVDPMVVRKDNVAQIKPEDRW</sequence>
<dbReference type="PANTHER" id="PTHR46847">
    <property type="entry name" value="D-ALLOSE-BINDING PERIPLASMIC PROTEIN-RELATED"/>
    <property type="match status" value="1"/>
</dbReference>
<dbReference type="Pfam" id="PF13407">
    <property type="entry name" value="Peripla_BP_4"/>
    <property type="match status" value="1"/>
</dbReference>
<evidence type="ECO:0000313" key="6">
    <source>
        <dbReference type="EMBL" id="GAK59925.1"/>
    </source>
</evidence>
<dbReference type="GO" id="GO:0030313">
    <property type="term" value="C:cell envelope"/>
    <property type="evidence" value="ECO:0007669"/>
    <property type="project" value="UniProtKB-SubCell"/>
</dbReference>
<dbReference type="eggNOG" id="COG1879">
    <property type="taxonomic scope" value="Bacteria"/>
</dbReference>
<feature type="chain" id="PRO_5001755492" description="Periplasmic binding protein domain-containing protein" evidence="4">
    <location>
        <begin position="26"/>
        <end position="318"/>
    </location>
</feature>
<dbReference type="InterPro" id="IPR025997">
    <property type="entry name" value="SBP_2_dom"/>
</dbReference>
<keyword evidence="7" id="KW-1185">Reference proteome</keyword>
<dbReference type="GO" id="GO:0030246">
    <property type="term" value="F:carbohydrate binding"/>
    <property type="evidence" value="ECO:0007669"/>
    <property type="project" value="UniProtKB-ARBA"/>
</dbReference>
<evidence type="ECO:0000256" key="3">
    <source>
        <dbReference type="ARBA" id="ARBA00022729"/>
    </source>
</evidence>
<gene>
    <name evidence="6" type="ORF">U27_06911</name>
</gene>
<dbReference type="STRING" id="1499967.U27_06911"/>
<dbReference type="SUPFAM" id="SSF53822">
    <property type="entry name" value="Periplasmic binding protein-like I"/>
    <property type="match status" value="1"/>
</dbReference>
<dbReference type="EMBL" id="DF820471">
    <property type="protein sequence ID" value="GAK59925.1"/>
    <property type="molecule type" value="Genomic_DNA"/>
</dbReference>
<feature type="signal peptide" evidence="4">
    <location>
        <begin position="1"/>
        <end position="25"/>
    </location>
</feature>
<dbReference type="InterPro" id="IPR028082">
    <property type="entry name" value="Peripla_BP_I"/>
</dbReference>
<dbReference type="Proteomes" id="UP000030661">
    <property type="component" value="Unassembled WGS sequence"/>
</dbReference>
<evidence type="ECO:0000256" key="2">
    <source>
        <dbReference type="ARBA" id="ARBA00007639"/>
    </source>
</evidence>
<comment type="subcellular location">
    <subcellularLocation>
        <location evidence="1">Cell envelope</location>
    </subcellularLocation>
</comment>
<dbReference type="AlphaFoldDB" id="A0A081C5S0"/>
<comment type="similarity">
    <text evidence="2">Belongs to the bacterial solute-binding protein 2 family.</text>
</comment>
<accession>A0A081C5S0</accession>
<evidence type="ECO:0000256" key="1">
    <source>
        <dbReference type="ARBA" id="ARBA00004196"/>
    </source>
</evidence>
<dbReference type="CDD" id="cd01536">
    <property type="entry name" value="PBP1_ABC_sugar_binding-like"/>
    <property type="match status" value="1"/>
</dbReference>
<feature type="domain" description="Periplasmic binding protein" evidence="5">
    <location>
        <begin position="32"/>
        <end position="286"/>
    </location>
</feature>
<protein>
    <recommendedName>
        <fullName evidence="5">Periplasmic binding protein domain-containing protein</fullName>
    </recommendedName>
</protein>
<reference evidence="6" key="1">
    <citation type="journal article" date="2015" name="PeerJ">
        <title>First genomic representation of candidate bacterial phylum KSB3 points to enhanced environmental sensing as a trigger of wastewater bulking.</title>
        <authorList>
            <person name="Sekiguchi Y."/>
            <person name="Ohashi A."/>
            <person name="Parks D.H."/>
            <person name="Yamauchi T."/>
            <person name="Tyson G.W."/>
            <person name="Hugenholtz P."/>
        </authorList>
    </citation>
    <scope>NUCLEOTIDE SEQUENCE [LARGE SCALE GENOMIC DNA]</scope>
</reference>
<evidence type="ECO:0000313" key="7">
    <source>
        <dbReference type="Proteomes" id="UP000030661"/>
    </source>
</evidence>
<dbReference type="HOGENOM" id="CLU_037628_3_2_0"/>
<keyword evidence="3 4" id="KW-0732">Signal</keyword>
<name>A0A081C5S0_VECG1</name>
<evidence type="ECO:0000256" key="4">
    <source>
        <dbReference type="SAM" id="SignalP"/>
    </source>
</evidence>
<dbReference type="PANTHER" id="PTHR46847:SF1">
    <property type="entry name" value="D-ALLOSE-BINDING PERIPLASMIC PROTEIN-RELATED"/>
    <property type="match status" value="1"/>
</dbReference>
<proteinExistence type="inferred from homology"/>